<dbReference type="RefSeq" id="WP_309863498.1">
    <property type="nucleotide sequence ID" value="NZ_JAVDQG010000002.1"/>
</dbReference>
<evidence type="ECO:0000313" key="2">
    <source>
        <dbReference type="Proteomes" id="UP001185012"/>
    </source>
</evidence>
<sequence length="70" mass="7961">MRRSVLSTLLIGSAVAVMFGGRKQHGADRLMRMLNGHNQPRWLKNVLRNLGLMRVVSVAYGRGLIRRFAR</sequence>
<protein>
    <submittedName>
        <fullName evidence="1">Uncharacterized protein</fullName>
    </submittedName>
</protein>
<comment type="caution">
    <text evidence="1">The sequence shown here is derived from an EMBL/GenBank/DDBJ whole genome shotgun (WGS) entry which is preliminary data.</text>
</comment>
<dbReference type="Proteomes" id="UP001185012">
    <property type="component" value="Unassembled WGS sequence"/>
</dbReference>
<name>A0ABU1IK95_9BACL</name>
<proteinExistence type="predicted"/>
<dbReference type="EMBL" id="JAVDQG010000002">
    <property type="protein sequence ID" value="MDR6225195.1"/>
    <property type="molecule type" value="Genomic_DNA"/>
</dbReference>
<keyword evidence="2" id="KW-1185">Reference proteome</keyword>
<organism evidence="1 2">
    <name type="scientific">Desmospora profundinema</name>
    <dbReference type="NCBI Taxonomy" id="1571184"/>
    <lineage>
        <taxon>Bacteria</taxon>
        <taxon>Bacillati</taxon>
        <taxon>Bacillota</taxon>
        <taxon>Bacilli</taxon>
        <taxon>Bacillales</taxon>
        <taxon>Thermoactinomycetaceae</taxon>
        <taxon>Desmospora</taxon>
    </lineage>
</organism>
<reference evidence="1 2" key="1">
    <citation type="submission" date="2023-07" db="EMBL/GenBank/DDBJ databases">
        <title>Genomic Encyclopedia of Type Strains, Phase IV (KMG-IV): sequencing the most valuable type-strain genomes for metagenomic binning, comparative biology and taxonomic classification.</title>
        <authorList>
            <person name="Goeker M."/>
        </authorList>
    </citation>
    <scope>NUCLEOTIDE SEQUENCE [LARGE SCALE GENOMIC DNA]</scope>
    <source>
        <strain evidence="1 2">DSM 45903</strain>
    </source>
</reference>
<gene>
    <name evidence="1" type="ORF">JOE21_001186</name>
</gene>
<accession>A0ABU1IK95</accession>
<evidence type="ECO:0000313" key="1">
    <source>
        <dbReference type="EMBL" id="MDR6225195.1"/>
    </source>
</evidence>